<organism evidence="2 3">
    <name type="scientific">Yarrowia lipolytica</name>
    <name type="common">Candida lipolytica</name>
    <dbReference type="NCBI Taxonomy" id="4952"/>
    <lineage>
        <taxon>Eukaryota</taxon>
        <taxon>Fungi</taxon>
        <taxon>Dikarya</taxon>
        <taxon>Ascomycota</taxon>
        <taxon>Saccharomycotina</taxon>
        <taxon>Dipodascomycetes</taxon>
        <taxon>Dipodascales</taxon>
        <taxon>Dipodascales incertae sedis</taxon>
        <taxon>Yarrowia</taxon>
    </lineage>
</organism>
<dbReference type="AlphaFoldDB" id="A0A1D8N5X2"/>
<name>A0A1D8N5X2_YARLL</name>
<gene>
    <name evidence="2" type="ORF">YALI1_B01352g</name>
</gene>
<dbReference type="VEuPathDB" id="FungiDB:YALI1_B01352g"/>
<dbReference type="Proteomes" id="UP000182444">
    <property type="component" value="Chromosome 1B"/>
</dbReference>
<feature type="compositionally biased region" description="Basic residues" evidence="1">
    <location>
        <begin position="21"/>
        <end position="52"/>
    </location>
</feature>
<accession>A0A1D8N5X2</accession>
<protein>
    <submittedName>
        <fullName evidence="2">Uncharacterized protein</fullName>
    </submittedName>
</protein>
<reference evidence="2 3" key="1">
    <citation type="journal article" date="2016" name="PLoS ONE">
        <title>Sequence Assembly of Yarrowia lipolytica Strain W29/CLIB89 Shows Transposable Element Diversity.</title>
        <authorList>
            <person name="Magnan C."/>
            <person name="Yu J."/>
            <person name="Chang I."/>
            <person name="Jahn E."/>
            <person name="Kanomata Y."/>
            <person name="Wu J."/>
            <person name="Zeller M."/>
            <person name="Oakes M."/>
            <person name="Baldi P."/>
            <person name="Sandmeyer S."/>
        </authorList>
    </citation>
    <scope>NUCLEOTIDE SEQUENCE [LARGE SCALE GENOMIC DNA]</scope>
    <source>
        <strain evidence="3">CLIB89(W29)</strain>
    </source>
</reference>
<evidence type="ECO:0000313" key="2">
    <source>
        <dbReference type="EMBL" id="AOW01031.1"/>
    </source>
</evidence>
<dbReference type="GeneID" id="94582587"/>
<sequence length="71" mass="8265">MGVVGDQHDRQWGIGLCRATTLHRRRREGPKRPSRKSIVRSPPNKKKKKNNNKKAIPTVTMERNVLKTRHN</sequence>
<feature type="region of interest" description="Disordered" evidence="1">
    <location>
        <begin position="1"/>
        <end position="71"/>
    </location>
</feature>
<evidence type="ECO:0000313" key="3">
    <source>
        <dbReference type="Proteomes" id="UP000182444"/>
    </source>
</evidence>
<dbReference type="EMBL" id="CP017554">
    <property type="protein sequence ID" value="AOW01031.1"/>
    <property type="molecule type" value="Genomic_DNA"/>
</dbReference>
<dbReference type="RefSeq" id="XP_068138025.1">
    <property type="nucleotide sequence ID" value="XM_068281924.1"/>
</dbReference>
<proteinExistence type="predicted"/>
<feature type="compositionally biased region" description="Basic and acidic residues" evidence="1">
    <location>
        <begin position="1"/>
        <end position="11"/>
    </location>
</feature>
<evidence type="ECO:0000256" key="1">
    <source>
        <dbReference type="SAM" id="MobiDB-lite"/>
    </source>
</evidence>